<feature type="region of interest" description="Disordered" evidence="4">
    <location>
        <begin position="107"/>
        <end position="155"/>
    </location>
</feature>
<evidence type="ECO:0000313" key="7">
    <source>
        <dbReference type="Proteomes" id="UP001558652"/>
    </source>
</evidence>
<evidence type="ECO:0000259" key="5">
    <source>
        <dbReference type="PROSITE" id="PS50067"/>
    </source>
</evidence>
<feature type="region of interest" description="Disordered" evidence="4">
    <location>
        <begin position="242"/>
        <end position="303"/>
    </location>
</feature>
<accession>A0ABD0YNU1</accession>
<dbReference type="EMBL" id="JBFDAA010000015">
    <property type="protein sequence ID" value="KAL1117509.1"/>
    <property type="molecule type" value="Genomic_DNA"/>
</dbReference>
<keyword evidence="2" id="KW-0963">Cytoplasm</keyword>
<feature type="compositionally biased region" description="Low complexity" evidence="4">
    <location>
        <begin position="118"/>
        <end position="137"/>
    </location>
</feature>
<dbReference type="Proteomes" id="UP001558652">
    <property type="component" value="Unassembled WGS sequence"/>
</dbReference>
<dbReference type="PANTHER" id="PTHR21608">
    <property type="entry name" value="KINESIN-LIKE PROTEIN CG14535"/>
    <property type="match status" value="1"/>
</dbReference>
<organism evidence="6 7">
    <name type="scientific">Ranatra chinensis</name>
    <dbReference type="NCBI Taxonomy" id="642074"/>
    <lineage>
        <taxon>Eukaryota</taxon>
        <taxon>Metazoa</taxon>
        <taxon>Ecdysozoa</taxon>
        <taxon>Arthropoda</taxon>
        <taxon>Hexapoda</taxon>
        <taxon>Insecta</taxon>
        <taxon>Pterygota</taxon>
        <taxon>Neoptera</taxon>
        <taxon>Paraneoptera</taxon>
        <taxon>Hemiptera</taxon>
        <taxon>Heteroptera</taxon>
        <taxon>Panheteroptera</taxon>
        <taxon>Nepomorpha</taxon>
        <taxon>Nepidae</taxon>
        <taxon>Ranatrinae</taxon>
        <taxon>Ranatra</taxon>
    </lineage>
</organism>
<dbReference type="InterPro" id="IPR027640">
    <property type="entry name" value="Kinesin-like_fam"/>
</dbReference>
<dbReference type="GO" id="GO:0015630">
    <property type="term" value="C:microtubule cytoskeleton"/>
    <property type="evidence" value="ECO:0007669"/>
    <property type="project" value="UniProtKB-ARBA"/>
</dbReference>
<feature type="compositionally biased region" description="Low complexity" evidence="4">
    <location>
        <begin position="293"/>
        <end position="303"/>
    </location>
</feature>
<dbReference type="AlphaFoldDB" id="A0ABD0YNU1"/>
<evidence type="ECO:0000313" key="6">
    <source>
        <dbReference type="EMBL" id="KAL1117509.1"/>
    </source>
</evidence>
<sequence>MIAHVSPHTANYTDTLATVQLASRIHRMRRRKFKVSIAHLLTREGVADVNSDVDPSSSEQSADTVIYLGPTEETDGEHPPVYIPSLNSGDNRCAMGRALKGSVLDQKLRATSKSVPASPQKNNGKPPKPNSTKSSPGKGPPGGSVRPPEEQWVDGPRVTEEDIALCMGELENPLPEVDQEEHPLRILSQENLTVVSTFTDSLSIANDLERIFPRNPGLMNQVNGWPYHKEATNEIIANKRSISSLRHPDGASNPNLGELGGSGRGRREPGEGARAVVTNLEDEDDISVPPPLLNDLLTLNRDG</sequence>
<dbReference type="PANTHER" id="PTHR21608:SF7">
    <property type="entry name" value="KINESIN-LIKE PROTEIN CG14535"/>
    <property type="match status" value="1"/>
</dbReference>
<comment type="caution">
    <text evidence="3">Lacks conserved residue(s) required for the propagation of feature annotation.</text>
</comment>
<dbReference type="PROSITE" id="PS50067">
    <property type="entry name" value="KINESIN_MOTOR_2"/>
    <property type="match status" value="1"/>
</dbReference>
<evidence type="ECO:0000256" key="2">
    <source>
        <dbReference type="ARBA" id="ARBA00023212"/>
    </source>
</evidence>
<feature type="domain" description="Kinesin motor" evidence="5">
    <location>
        <begin position="1"/>
        <end position="28"/>
    </location>
</feature>
<comment type="subcellular location">
    <subcellularLocation>
        <location evidence="1">Cytoplasm</location>
        <location evidence="1">Cytoskeleton</location>
    </subcellularLocation>
</comment>
<reference evidence="6 7" key="1">
    <citation type="submission" date="2024-07" db="EMBL/GenBank/DDBJ databases">
        <title>Chromosome-level genome assembly of the water stick insect Ranatra chinensis (Heteroptera: Nepidae).</title>
        <authorList>
            <person name="Liu X."/>
        </authorList>
    </citation>
    <scope>NUCLEOTIDE SEQUENCE [LARGE SCALE GENOMIC DNA]</scope>
    <source>
        <strain evidence="6">Cailab_2021Rc</strain>
        <tissue evidence="6">Muscle</tissue>
    </source>
</reference>
<keyword evidence="7" id="KW-1185">Reference proteome</keyword>
<comment type="caution">
    <text evidence="6">The sequence shown here is derived from an EMBL/GenBank/DDBJ whole genome shotgun (WGS) entry which is preliminary data.</text>
</comment>
<evidence type="ECO:0000256" key="4">
    <source>
        <dbReference type="SAM" id="MobiDB-lite"/>
    </source>
</evidence>
<proteinExistence type="inferred from homology"/>
<comment type="similarity">
    <text evidence="3">Belongs to the TRAFAC class myosin-kinesin ATPase superfamily. Kinesin family.</text>
</comment>
<gene>
    <name evidence="6" type="ORF">AAG570_003828</name>
</gene>
<dbReference type="InterPro" id="IPR001752">
    <property type="entry name" value="Kinesin_motor_dom"/>
</dbReference>
<name>A0ABD0YNU1_9HEMI</name>
<protein>
    <recommendedName>
        <fullName evidence="5">Kinesin motor domain-containing protein</fullName>
    </recommendedName>
</protein>
<evidence type="ECO:0000256" key="1">
    <source>
        <dbReference type="ARBA" id="ARBA00004245"/>
    </source>
</evidence>
<keyword evidence="2" id="KW-0206">Cytoskeleton</keyword>
<evidence type="ECO:0000256" key="3">
    <source>
        <dbReference type="PROSITE-ProRule" id="PRU00283"/>
    </source>
</evidence>